<accession>A0ABW2L9C1</accession>
<dbReference type="Proteomes" id="UP001596472">
    <property type="component" value="Unassembled WGS sequence"/>
</dbReference>
<organism evidence="2 3">
    <name type="scientific">Haloferula chungangensis</name>
    <dbReference type="NCBI Taxonomy" id="1048331"/>
    <lineage>
        <taxon>Bacteria</taxon>
        <taxon>Pseudomonadati</taxon>
        <taxon>Verrucomicrobiota</taxon>
        <taxon>Verrucomicrobiia</taxon>
        <taxon>Verrucomicrobiales</taxon>
        <taxon>Verrucomicrobiaceae</taxon>
        <taxon>Haloferula</taxon>
    </lineage>
</organism>
<feature type="signal peptide" evidence="1">
    <location>
        <begin position="1"/>
        <end position="26"/>
    </location>
</feature>
<evidence type="ECO:0000313" key="2">
    <source>
        <dbReference type="EMBL" id="MFC7337864.1"/>
    </source>
</evidence>
<feature type="chain" id="PRO_5046596804" evidence="1">
    <location>
        <begin position="27"/>
        <end position="257"/>
    </location>
</feature>
<reference evidence="3" key="1">
    <citation type="journal article" date="2019" name="Int. J. Syst. Evol. Microbiol.">
        <title>The Global Catalogue of Microorganisms (GCM) 10K type strain sequencing project: providing services to taxonomists for standard genome sequencing and annotation.</title>
        <authorList>
            <consortium name="The Broad Institute Genomics Platform"/>
            <consortium name="The Broad Institute Genome Sequencing Center for Infectious Disease"/>
            <person name="Wu L."/>
            <person name="Ma J."/>
        </authorList>
    </citation>
    <scope>NUCLEOTIDE SEQUENCE [LARGE SCALE GENOMIC DNA]</scope>
    <source>
        <strain evidence="3">CGMCC 4.1467</strain>
    </source>
</reference>
<gene>
    <name evidence="2" type="ORF">ACFQY0_11800</name>
</gene>
<name>A0ABW2L9C1_9BACT</name>
<dbReference type="EMBL" id="JBHTBS010000005">
    <property type="protein sequence ID" value="MFC7337864.1"/>
    <property type="molecule type" value="Genomic_DNA"/>
</dbReference>
<keyword evidence="3" id="KW-1185">Reference proteome</keyword>
<protein>
    <submittedName>
        <fullName evidence="2">PEP-CTERM sorting domain-containing protein</fullName>
    </submittedName>
</protein>
<evidence type="ECO:0000256" key="1">
    <source>
        <dbReference type="SAM" id="SignalP"/>
    </source>
</evidence>
<sequence length="257" mass="26474">MKKTKKLSMRVAIGASALLAGGAAQAALINWGSSTFAYGTDETAWISTSGGPSGFVSAINASDSTNATVSYGGIVWENASQTELVAGITQNGVTITGGGANINYINTFGPGSFTSDPDNFYDGGIYSINSIAITGLTPGQLYELQFMAIDDRGTDVRNTIFGDGTQDYTASISAGTAGNILIRTNPAGQGSYVTGTFVADGSGNQDISIYGNRNADLSMNQVGSSAQINAFQLRAIPEPSVALLGGLGLIGLLRRRR</sequence>
<keyword evidence="1" id="KW-0732">Signal</keyword>
<comment type="caution">
    <text evidence="2">The sequence shown here is derived from an EMBL/GenBank/DDBJ whole genome shotgun (WGS) entry which is preliminary data.</text>
</comment>
<proteinExistence type="predicted"/>
<evidence type="ECO:0000313" key="3">
    <source>
        <dbReference type="Proteomes" id="UP001596472"/>
    </source>
</evidence>
<dbReference type="RefSeq" id="WP_379712564.1">
    <property type="nucleotide sequence ID" value="NZ_JBHTBS010000005.1"/>
</dbReference>